<dbReference type="SUPFAM" id="SSF53474">
    <property type="entry name" value="alpha/beta-Hydrolases"/>
    <property type="match status" value="1"/>
</dbReference>
<keyword evidence="5 8" id="KW-0378">Hydrolase</keyword>
<evidence type="ECO:0000256" key="1">
    <source>
        <dbReference type="ARBA" id="ARBA00006249"/>
    </source>
</evidence>
<evidence type="ECO:0000256" key="3">
    <source>
        <dbReference type="ARBA" id="ARBA00022723"/>
    </source>
</evidence>
<keyword evidence="7" id="KW-1015">Disulfide bond</keyword>
<evidence type="ECO:0000256" key="7">
    <source>
        <dbReference type="ARBA" id="ARBA00023157"/>
    </source>
</evidence>
<dbReference type="InterPro" id="IPR011118">
    <property type="entry name" value="Tannase/feruloyl_esterase"/>
</dbReference>
<protein>
    <submittedName>
        <fullName evidence="8">Feruloyl esterase</fullName>
        <ecNumber evidence="8">3.1.1.73</ecNumber>
    </submittedName>
</protein>
<accession>A0A4P2QKW8</accession>
<dbReference type="EC" id="3.1.1.73" evidence="8"/>
<dbReference type="AlphaFoldDB" id="A0A4P2QKW8"/>
<gene>
    <name evidence="8" type="ORF">SOCE836_027900</name>
</gene>
<evidence type="ECO:0000256" key="5">
    <source>
        <dbReference type="ARBA" id="ARBA00022801"/>
    </source>
</evidence>
<proteinExistence type="inferred from homology"/>
<evidence type="ECO:0000313" key="8">
    <source>
        <dbReference type="EMBL" id="AUX30679.1"/>
    </source>
</evidence>
<dbReference type="Pfam" id="PF07519">
    <property type="entry name" value="Tannase"/>
    <property type="match status" value="1"/>
</dbReference>
<keyword evidence="4" id="KW-0732">Signal</keyword>
<dbReference type="PANTHER" id="PTHR33938">
    <property type="entry name" value="FERULOYL ESTERASE B-RELATED"/>
    <property type="match status" value="1"/>
</dbReference>
<dbReference type="EMBL" id="CP012672">
    <property type="protein sequence ID" value="AUX30679.1"/>
    <property type="molecule type" value="Genomic_DNA"/>
</dbReference>
<evidence type="ECO:0000313" key="9">
    <source>
        <dbReference type="Proteomes" id="UP000295497"/>
    </source>
</evidence>
<comment type="similarity">
    <text evidence="1">Belongs to the tannase family.</text>
</comment>
<dbReference type="InterPro" id="IPR029058">
    <property type="entry name" value="AB_hydrolase_fold"/>
</dbReference>
<organism evidence="8 9">
    <name type="scientific">Sorangium cellulosum</name>
    <name type="common">Polyangium cellulosum</name>
    <dbReference type="NCBI Taxonomy" id="56"/>
    <lineage>
        <taxon>Bacteria</taxon>
        <taxon>Pseudomonadati</taxon>
        <taxon>Myxococcota</taxon>
        <taxon>Polyangia</taxon>
        <taxon>Polyangiales</taxon>
        <taxon>Polyangiaceae</taxon>
        <taxon>Sorangium</taxon>
    </lineage>
</organism>
<dbReference type="GO" id="GO:0046872">
    <property type="term" value="F:metal ion binding"/>
    <property type="evidence" value="ECO:0007669"/>
    <property type="project" value="UniProtKB-KW"/>
</dbReference>
<keyword evidence="6" id="KW-0106">Calcium</keyword>
<keyword evidence="2" id="KW-0719">Serine esterase</keyword>
<sequence length="572" mass="59518">MRIDGHRTQADSDGMKIGRGIHALCAAWMATGALLGCGDDQPGENDPSRSCAGLAGMRLTAAQIGLPTSGANVVSAVEVPARTDGQVTEPAHCFVSAEVFPVDPKAPPILLAVALPTPWNEKALWLGGGGFDGVIPDVTGNSLNALAPAPLARGYAVFASDGGHQSTAASPGADASALVNEEAYRNWLSDAPKKVRDVAGQIIRAYYGIDAARFYAVGSSTGGREALFAAARSPADWDGALVLYPARNVTNVMLGLTAMLEALSAPGAFPDAAKRKLVWEAVLAECDALDGLADGVVGDVVRCNEQFDVTALRCEGGADAGDACLSDAQIQAFEAIDAPVRLASPLASGDTELAGYNVYSAAQGVGTDSPLEPHVQAVDLGSRAPSFPVDPLTNSFAAALVDSFMRHVVVGDQSFDYRTFDARTFGPYAARVQQLSALDVGDAELGGFAARGGKLLLLHGTGDMLTSPRTTERYVEALQASLGAGATDAMLRYYEVPGFQHAASTVFHVSWDGLGALERWVETGKDPGDDEVVTDLAGVPGRTRPLCRYPTFARYRGTGDPNDAASFECAAP</sequence>
<dbReference type="PANTHER" id="PTHR33938:SF15">
    <property type="entry name" value="FERULOYL ESTERASE B-RELATED"/>
    <property type="match status" value="1"/>
</dbReference>
<dbReference type="GO" id="GO:0030600">
    <property type="term" value="F:feruloyl esterase activity"/>
    <property type="evidence" value="ECO:0007669"/>
    <property type="project" value="UniProtKB-EC"/>
</dbReference>
<evidence type="ECO:0000256" key="4">
    <source>
        <dbReference type="ARBA" id="ARBA00022729"/>
    </source>
</evidence>
<evidence type="ECO:0000256" key="6">
    <source>
        <dbReference type="ARBA" id="ARBA00022837"/>
    </source>
</evidence>
<dbReference type="Proteomes" id="UP000295497">
    <property type="component" value="Chromosome"/>
</dbReference>
<reference evidence="8 9" key="1">
    <citation type="submission" date="2015-09" db="EMBL/GenBank/DDBJ databases">
        <title>Sorangium comparison.</title>
        <authorList>
            <person name="Zaburannyi N."/>
            <person name="Bunk B."/>
            <person name="Overmann J."/>
            <person name="Mueller R."/>
        </authorList>
    </citation>
    <scope>NUCLEOTIDE SEQUENCE [LARGE SCALE GENOMIC DNA]</scope>
    <source>
        <strain evidence="8 9">So ce836</strain>
    </source>
</reference>
<dbReference type="Gene3D" id="3.40.50.1820">
    <property type="entry name" value="alpha/beta hydrolase"/>
    <property type="match status" value="1"/>
</dbReference>
<keyword evidence="3" id="KW-0479">Metal-binding</keyword>
<evidence type="ECO:0000256" key="2">
    <source>
        <dbReference type="ARBA" id="ARBA00022487"/>
    </source>
</evidence>
<name>A0A4P2QKW8_SORCE</name>